<dbReference type="GO" id="GO:0010485">
    <property type="term" value="F:histone H4 acetyltransferase activity"/>
    <property type="evidence" value="ECO:0007669"/>
    <property type="project" value="InterPro"/>
</dbReference>
<accession>A0A8E0S1X9</accession>
<dbReference type="InterPro" id="IPR039949">
    <property type="entry name" value="NAA40"/>
</dbReference>
<evidence type="ECO:0000256" key="8">
    <source>
        <dbReference type="ARBA" id="ARBA00023242"/>
    </source>
</evidence>
<comment type="catalytic activity">
    <reaction evidence="11">
        <text>N-terminal L-seryl-[histone H4] + acetyl-CoA = N-terminal N(alpha)-acetyl-L-seryl-[histone H4] + CoA + H(+)</text>
        <dbReference type="Rhea" id="RHEA:50596"/>
        <dbReference type="Rhea" id="RHEA-COMP:12740"/>
        <dbReference type="Rhea" id="RHEA-COMP:12743"/>
        <dbReference type="ChEBI" id="CHEBI:15378"/>
        <dbReference type="ChEBI" id="CHEBI:57287"/>
        <dbReference type="ChEBI" id="CHEBI:57288"/>
        <dbReference type="ChEBI" id="CHEBI:64738"/>
        <dbReference type="ChEBI" id="CHEBI:83690"/>
        <dbReference type="EC" id="2.3.1.257"/>
    </reaction>
</comment>
<keyword evidence="6" id="KW-0963">Cytoplasm</keyword>
<evidence type="ECO:0000256" key="7">
    <source>
        <dbReference type="ARBA" id="ARBA00022679"/>
    </source>
</evidence>
<name>A0A8E0S1X9_9TREM</name>
<evidence type="ECO:0000256" key="4">
    <source>
        <dbReference type="ARBA" id="ARBA00012950"/>
    </source>
</evidence>
<feature type="domain" description="N-acetyltransferase" evidence="12">
    <location>
        <begin position="51"/>
        <end position="219"/>
    </location>
</feature>
<dbReference type="CDD" id="cd04301">
    <property type="entry name" value="NAT_SF"/>
    <property type="match status" value="1"/>
</dbReference>
<dbReference type="PANTHER" id="PTHR20531:SF1">
    <property type="entry name" value="N-ALPHA-ACETYLTRANSFERASE 40"/>
    <property type="match status" value="1"/>
</dbReference>
<evidence type="ECO:0000256" key="10">
    <source>
        <dbReference type="ARBA" id="ARBA00047821"/>
    </source>
</evidence>
<sequence length="219" mass="25571">MKHPVPKAIPSSLMAYRKLKAKELVKQANRQNNPLSDHWFDRLPIPETLPITIECCRAKSCESDSLGDMLHILTDNMKDYYERSSWKWDVDKKRKETFSSKSWLLTCRIQEENSPHLPVIAGFVSFRFEYEGGRPVLYCYEIQLRDRYRGRSIGRCLMNLLSLIAKDSKISSVMLTVFKFNERALRFFQNLGFSKDESDPSNFKGNPQVDYLIMSKNVN</sequence>
<dbReference type="Pfam" id="PF00583">
    <property type="entry name" value="Acetyltransf_1"/>
    <property type="match status" value="1"/>
</dbReference>
<dbReference type="SUPFAM" id="SSF55729">
    <property type="entry name" value="Acyl-CoA N-acyltransferases (Nat)"/>
    <property type="match status" value="1"/>
</dbReference>
<dbReference type="Gene3D" id="3.40.630.30">
    <property type="match status" value="1"/>
</dbReference>
<dbReference type="PROSITE" id="PS51186">
    <property type="entry name" value="GNAT"/>
    <property type="match status" value="1"/>
</dbReference>
<comment type="caution">
    <text evidence="13">The sequence shown here is derived from an EMBL/GenBank/DDBJ whole genome shotgun (WGS) entry which is preliminary data.</text>
</comment>
<evidence type="ECO:0000256" key="1">
    <source>
        <dbReference type="ARBA" id="ARBA00004123"/>
    </source>
</evidence>
<dbReference type="EMBL" id="LUCM01004656">
    <property type="protein sequence ID" value="KAA0194027.1"/>
    <property type="molecule type" value="Genomic_DNA"/>
</dbReference>
<evidence type="ECO:0000256" key="3">
    <source>
        <dbReference type="ARBA" id="ARBA00008870"/>
    </source>
</evidence>
<dbReference type="AlphaFoldDB" id="A0A8E0S1X9"/>
<protein>
    <recommendedName>
        <fullName evidence="5">N-alpha-acetyltransferase 40</fullName>
        <ecNumber evidence="4">2.3.1.257</ecNumber>
    </recommendedName>
</protein>
<reference evidence="13" key="1">
    <citation type="submission" date="2019-05" db="EMBL/GenBank/DDBJ databases">
        <title>Annotation for the trematode Fasciolopsis buski.</title>
        <authorList>
            <person name="Choi Y.-J."/>
        </authorList>
    </citation>
    <scope>NUCLEOTIDE SEQUENCE</scope>
    <source>
        <strain evidence="13">HT</strain>
        <tissue evidence="13">Whole worm</tissue>
    </source>
</reference>
<dbReference type="GO" id="GO:1990189">
    <property type="term" value="F:protein N-terminal-serine acetyltransferase activity"/>
    <property type="evidence" value="ECO:0007669"/>
    <property type="project" value="UniProtKB-EC"/>
</dbReference>
<dbReference type="Proteomes" id="UP000728185">
    <property type="component" value="Unassembled WGS sequence"/>
</dbReference>
<evidence type="ECO:0000256" key="5">
    <source>
        <dbReference type="ARBA" id="ARBA00015043"/>
    </source>
</evidence>
<keyword evidence="9" id="KW-0012">Acyltransferase</keyword>
<dbReference type="OrthoDB" id="424551at2759"/>
<keyword evidence="14" id="KW-1185">Reference proteome</keyword>
<evidence type="ECO:0000313" key="14">
    <source>
        <dbReference type="Proteomes" id="UP000728185"/>
    </source>
</evidence>
<dbReference type="InterPro" id="IPR000182">
    <property type="entry name" value="GNAT_dom"/>
</dbReference>
<dbReference type="GO" id="GO:0005634">
    <property type="term" value="C:nucleus"/>
    <property type="evidence" value="ECO:0007669"/>
    <property type="project" value="UniProtKB-SubCell"/>
</dbReference>
<proteinExistence type="inferred from homology"/>
<keyword evidence="8" id="KW-0539">Nucleus</keyword>
<evidence type="ECO:0000259" key="12">
    <source>
        <dbReference type="PROSITE" id="PS51186"/>
    </source>
</evidence>
<keyword evidence="7" id="KW-0808">Transferase</keyword>
<comment type="similarity">
    <text evidence="3">Belongs to the acetyltransferase family. NAA40 subfamily.</text>
</comment>
<organism evidence="13 14">
    <name type="scientific">Fasciolopsis buskii</name>
    <dbReference type="NCBI Taxonomy" id="27845"/>
    <lineage>
        <taxon>Eukaryota</taxon>
        <taxon>Metazoa</taxon>
        <taxon>Spiralia</taxon>
        <taxon>Lophotrochozoa</taxon>
        <taxon>Platyhelminthes</taxon>
        <taxon>Trematoda</taxon>
        <taxon>Digenea</taxon>
        <taxon>Plagiorchiida</taxon>
        <taxon>Echinostomata</taxon>
        <taxon>Echinostomatoidea</taxon>
        <taxon>Fasciolidae</taxon>
        <taxon>Fasciolopsis</taxon>
    </lineage>
</organism>
<evidence type="ECO:0000313" key="13">
    <source>
        <dbReference type="EMBL" id="KAA0194027.1"/>
    </source>
</evidence>
<dbReference type="GO" id="GO:0043998">
    <property type="term" value="F:histone H2A acetyltransferase activity"/>
    <property type="evidence" value="ECO:0007669"/>
    <property type="project" value="InterPro"/>
</dbReference>
<comment type="subcellular location">
    <subcellularLocation>
        <location evidence="2">Cytoplasm</location>
    </subcellularLocation>
    <subcellularLocation>
        <location evidence="1">Nucleus</location>
    </subcellularLocation>
</comment>
<dbReference type="GO" id="GO:0005737">
    <property type="term" value="C:cytoplasm"/>
    <property type="evidence" value="ECO:0007669"/>
    <property type="project" value="UniProtKB-SubCell"/>
</dbReference>
<evidence type="ECO:0000256" key="9">
    <source>
        <dbReference type="ARBA" id="ARBA00023315"/>
    </source>
</evidence>
<evidence type="ECO:0000256" key="6">
    <source>
        <dbReference type="ARBA" id="ARBA00022490"/>
    </source>
</evidence>
<dbReference type="PANTHER" id="PTHR20531">
    <property type="entry name" value="N-ALPHA-ACETYLTRANSFERASE 40"/>
    <property type="match status" value="1"/>
</dbReference>
<evidence type="ECO:0000256" key="11">
    <source>
        <dbReference type="ARBA" id="ARBA00049524"/>
    </source>
</evidence>
<dbReference type="InterPro" id="IPR016181">
    <property type="entry name" value="Acyl_CoA_acyltransferase"/>
</dbReference>
<evidence type="ECO:0000256" key="2">
    <source>
        <dbReference type="ARBA" id="ARBA00004496"/>
    </source>
</evidence>
<dbReference type="EC" id="2.3.1.257" evidence="4"/>
<gene>
    <name evidence="13" type="ORF">FBUS_08668</name>
</gene>
<comment type="catalytic activity">
    <reaction evidence="10">
        <text>N-terminal L-seryl-[histone H2A] + acetyl-CoA = N-terminal N(alpha)-acetyl-L-seryl-[histone H2A] + CoA + H(+)</text>
        <dbReference type="Rhea" id="RHEA:50600"/>
        <dbReference type="Rhea" id="RHEA-COMP:12742"/>
        <dbReference type="Rhea" id="RHEA-COMP:12744"/>
        <dbReference type="ChEBI" id="CHEBI:15378"/>
        <dbReference type="ChEBI" id="CHEBI:57287"/>
        <dbReference type="ChEBI" id="CHEBI:57288"/>
        <dbReference type="ChEBI" id="CHEBI:64738"/>
        <dbReference type="ChEBI" id="CHEBI:83690"/>
        <dbReference type="EC" id="2.3.1.257"/>
    </reaction>
</comment>